<dbReference type="HOGENOM" id="CLU_164689_2_0_4"/>
<name>A9BW71_DELAS</name>
<dbReference type="Pfam" id="PF08809">
    <property type="entry name" value="DUF1799"/>
    <property type="match status" value="1"/>
</dbReference>
<evidence type="ECO:0008006" key="3">
    <source>
        <dbReference type="Google" id="ProtNLM"/>
    </source>
</evidence>
<accession>A9BW71</accession>
<proteinExistence type="predicted"/>
<reference evidence="2" key="2">
    <citation type="submission" date="2007-11" db="EMBL/GenBank/DDBJ databases">
        <title>Complete sequence of Delftia acidovorans DSM 14801 / SPH-1.</title>
        <authorList>
            <person name="Copeland A."/>
            <person name="Lucas S."/>
            <person name="Lapidus A."/>
            <person name="Barry K."/>
            <person name="Glavina del Rio T."/>
            <person name="Dalin E."/>
            <person name="Tice H."/>
            <person name="Pitluck S."/>
            <person name="Lowry S."/>
            <person name="Clum A."/>
            <person name="Schmutz J."/>
            <person name="Larimer F."/>
            <person name="Land M."/>
            <person name="Hauser L."/>
            <person name="Kyrpides N."/>
            <person name="Kim E."/>
            <person name="Schleheck D."/>
            <person name="Richardson P."/>
        </authorList>
    </citation>
    <scope>NUCLEOTIDE SEQUENCE [LARGE SCALE GENOMIC DNA]</scope>
    <source>
        <strain evidence="2">DSM 14801 / SPH-1</strain>
    </source>
</reference>
<dbReference type="eggNOG" id="ENOG5031VBS">
    <property type="taxonomic scope" value="Bacteria"/>
</dbReference>
<gene>
    <name evidence="1" type="ordered locus">Daci_3249</name>
</gene>
<dbReference type="Proteomes" id="UP000000784">
    <property type="component" value="Chromosome"/>
</dbReference>
<keyword evidence="2" id="KW-1185">Reference proteome</keyword>
<dbReference type="EMBL" id="CP000884">
    <property type="protein sequence ID" value="ABX35887.1"/>
    <property type="molecule type" value="Genomic_DNA"/>
</dbReference>
<reference evidence="1 2" key="1">
    <citation type="journal article" date="2004" name="Appl. Environ. Microbiol.">
        <title>Mineralization of individual congeners of linear alkylbenzenesulfonate by defined pairs of heterotrophic bacteria.</title>
        <authorList>
            <person name="Schleheck D."/>
            <person name="Knepper T.P."/>
            <person name="Fischer K."/>
            <person name="Cook A.M."/>
        </authorList>
    </citation>
    <scope>NUCLEOTIDE SEQUENCE [LARGE SCALE GENOMIC DNA]</scope>
    <source>
        <strain evidence="2">DSM 14801 / SPH-1</strain>
    </source>
</reference>
<dbReference type="KEGG" id="dac:Daci_3249"/>
<organism evidence="1 2">
    <name type="scientific">Delftia acidovorans (strain DSM 14801 / SPH-1)</name>
    <dbReference type="NCBI Taxonomy" id="398578"/>
    <lineage>
        <taxon>Bacteria</taxon>
        <taxon>Pseudomonadati</taxon>
        <taxon>Pseudomonadota</taxon>
        <taxon>Betaproteobacteria</taxon>
        <taxon>Burkholderiales</taxon>
        <taxon>Comamonadaceae</taxon>
        <taxon>Delftia</taxon>
    </lineage>
</organism>
<evidence type="ECO:0000313" key="1">
    <source>
        <dbReference type="EMBL" id="ABX35887.1"/>
    </source>
</evidence>
<protein>
    <recommendedName>
        <fullName evidence="3">Phage protein</fullName>
    </recommendedName>
</protein>
<dbReference type="InterPro" id="IPR014915">
    <property type="entry name" value="Phage_TLS_TfmB"/>
</dbReference>
<evidence type="ECO:0000313" key="2">
    <source>
        <dbReference type="Proteomes" id="UP000000784"/>
    </source>
</evidence>
<dbReference type="STRING" id="398578.Daci_3249"/>
<sequence length="105" mass="12282">MRAIAAAIYRKPPTAEQLGFWGMTYRDWEAEQQPVEIWPENFPAYKLWCKVGSQWRYTMSGPASLDYIPLQHELDRMGLSEEDYDALFSDIRVMESEALAAMREE</sequence>
<dbReference type="AlphaFoldDB" id="A9BW71"/>